<evidence type="ECO:0000313" key="2">
    <source>
        <dbReference type="Proteomes" id="UP000326799"/>
    </source>
</evidence>
<gene>
    <name evidence="1" type="ORF">BDV33DRAFT_184524</name>
</gene>
<reference evidence="1 2" key="1">
    <citation type="submission" date="2019-04" db="EMBL/GenBank/DDBJ databases">
        <title>Fungal friends and foes A comparative genomics study of 23 Aspergillus species from section Flavi.</title>
        <authorList>
            <consortium name="DOE Joint Genome Institute"/>
            <person name="Kjaerbolling I."/>
            <person name="Vesth T.C."/>
            <person name="Frisvad J.C."/>
            <person name="Nybo J.L."/>
            <person name="Theobald S."/>
            <person name="Kildgaard S."/>
            <person name="Petersen T.I."/>
            <person name="Kuo A."/>
            <person name="Sato A."/>
            <person name="Lyhne E.K."/>
            <person name="Kogle M.E."/>
            <person name="Wiebenga A."/>
            <person name="Kun R.S."/>
            <person name="Lubbers R.J."/>
            <person name="Makela M.R."/>
            <person name="Barry K."/>
            <person name="Chovatia M."/>
            <person name="Clum A."/>
            <person name="Daum C."/>
            <person name="Haridas S."/>
            <person name="He G."/>
            <person name="LaButti K."/>
            <person name="Lipzen A."/>
            <person name="Mondo S."/>
            <person name="Pangilinan J."/>
            <person name="Riley R."/>
            <person name="Salamov A."/>
            <person name="Simmons B.A."/>
            <person name="Magnuson J.K."/>
            <person name="Henrissat B."/>
            <person name="Mortensen U.H."/>
            <person name="Larsen T.O."/>
            <person name="De vries R.P."/>
            <person name="Grigoriev I.V."/>
            <person name="Machida M."/>
            <person name="Baker S.E."/>
            <person name="Andersen M.R."/>
        </authorList>
    </citation>
    <scope>NUCLEOTIDE SEQUENCE [LARGE SCALE GENOMIC DNA]</scope>
    <source>
        <strain evidence="1 2">CBS 126849</strain>
    </source>
</reference>
<protein>
    <recommendedName>
        <fullName evidence="3">C2H2-type domain-containing protein</fullName>
    </recommendedName>
</protein>
<evidence type="ECO:0000313" key="1">
    <source>
        <dbReference type="EMBL" id="KAB8213560.1"/>
    </source>
</evidence>
<dbReference type="EMBL" id="ML733595">
    <property type="protein sequence ID" value="KAB8213560.1"/>
    <property type="molecule type" value="Genomic_DNA"/>
</dbReference>
<sequence>MPEMELSPARPYRCTAKLCEGEFETINEWRHHVNGYCFQEGHICLYNNCTEFIPASSNESLTHRSHLYLRHNIEPASTEKMKDEYIKKNYCSVERGQIWCSECREVLKLDNRGHAFEHIEGHVLCGITIKVPGQTTLLPEISGTMDERAPRLVEDDGLDLSQRGVIVWVSPAEDTSG</sequence>
<keyword evidence="2" id="KW-1185">Reference proteome</keyword>
<name>A0A5N6EAY2_9EURO</name>
<organism evidence="1 2">
    <name type="scientific">Aspergillus novoparasiticus</name>
    <dbReference type="NCBI Taxonomy" id="986946"/>
    <lineage>
        <taxon>Eukaryota</taxon>
        <taxon>Fungi</taxon>
        <taxon>Dikarya</taxon>
        <taxon>Ascomycota</taxon>
        <taxon>Pezizomycotina</taxon>
        <taxon>Eurotiomycetes</taxon>
        <taxon>Eurotiomycetidae</taxon>
        <taxon>Eurotiales</taxon>
        <taxon>Aspergillaceae</taxon>
        <taxon>Aspergillus</taxon>
        <taxon>Aspergillus subgen. Circumdati</taxon>
    </lineage>
</organism>
<dbReference type="Proteomes" id="UP000326799">
    <property type="component" value="Unassembled WGS sequence"/>
</dbReference>
<accession>A0A5N6EAY2</accession>
<evidence type="ECO:0008006" key="3">
    <source>
        <dbReference type="Google" id="ProtNLM"/>
    </source>
</evidence>
<proteinExistence type="predicted"/>
<dbReference type="AlphaFoldDB" id="A0A5N6EAY2"/>